<evidence type="ECO:0000256" key="7">
    <source>
        <dbReference type="ARBA" id="ARBA00023242"/>
    </source>
</evidence>
<protein>
    <recommendedName>
        <fullName evidence="9">Inner centromere protein ARK-binding domain-containing protein</fullName>
    </recommendedName>
</protein>
<dbReference type="PANTHER" id="PTHR13142:SF1">
    <property type="entry name" value="INNER CENTROMERE PROTEIN"/>
    <property type="match status" value="1"/>
</dbReference>
<evidence type="ECO:0000313" key="11">
    <source>
        <dbReference type="Proteomes" id="UP000886523"/>
    </source>
</evidence>
<keyword evidence="5" id="KW-0159">Chromosome partition</keyword>
<gene>
    <name evidence="10" type="ORF">BS47DRAFT_1301571</name>
</gene>
<accession>A0A9P6APP8</accession>
<reference evidence="10" key="1">
    <citation type="journal article" date="2020" name="Nat. Commun.">
        <title>Large-scale genome sequencing of mycorrhizal fungi provides insights into the early evolution of symbiotic traits.</title>
        <authorList>
            <person name="Miyauchi S."/>
            <person name="Kiss E."/>
            <person name="Kuo A."/>
            <person name="Drula E."/>
            <person name="Kohler A."/>
            <person name="Sanchez-Garcia M."/>
            <person name="Morin E."/>
            <person name="Andreopoulos B."/>
            <person name="Barry K.W."/>
            <person name="Bonito G."/>
            <person name="Buee M."/>
            <person name="Carver A."/>
            <person name="Chen C."/>
            <person name="Cichocki N."/>
            <person name="Clum A."/>
            <person name="Culley D."/>
            <person name="Crous P.W."/>
            <person name="Fauchery L."/>
            <person name="Girlanda M."/>
            <person name="Hayes R.D."/>
            <person name="Keri Z."/>
            <person name="LaButti K."/>
            <person name="Lipzen A."/>
            <person name="Lombard V."/>
            <person name="Magnuson J."/>
            <person name="Maillard F."/>
            <person name="Murat C."/>
            <person name="Nolan M."/>
            <person name="Ohm R.A."/>
            <person name="Pangilinan J."/>
            <person name="Pereira M.F."/>
            <person name="Perotto S."/>
            <person name="Peter M."/>
            <person name="Pfister S."/>
            <person name="Riley R."/>
            <person name="Sitrit Y."/>
            <person name="Stielow J.B."/>
            <person name="Szollosi G."/>
            <person name="Zifcakova L."/>
            <person name="Stursova M."/>
            <person name="Spatafora J.W."/>
            <person name="Tedersoo L."/>
            <person name="Vaario L.M."/>
            <person name="Yamada A."/>
            <person name="Yan M."/>
            <person name="Wang P."/>
            <person name="Xu J."/>
            <person name="Bruns T."/>
            <person name="Baldrian P."/>
            <person name="Vilgalys R."/>
            <person name="Dunand C."/>
            <person name="Henrissat B."/>
            <person name="Grigoriev I.V."/>
            <person name="Hibbett D."/>
            <person name="Nagy L.G."/>
            <person name="Martin F.M."/>
        </authorList>
    </citation>
    <scope>NUCLEOTIDE SEQUENCE</scope>
    <source>
        <strain evidence="10">UP504</strain>
    </source>
</reference>
<dbReference type="OrthoDB" id="6123at2759"/>
<evidence type="ECO:0000256" key="1">
    <source>
        <dbReference type="ARBA" id="ARBA00004123"/>
    </source>
</evidence>
<evidence type="ECO:0000256" key="3">
    <source>
        <dbReference type="ARBA" id="ARBA00010042"/>
    </source>
</evidence>
<dbReference type="InterPro" id="IPR005635">
    <property type="entry name" value="Inner_centromere_prot_ARK-bd"/>
</dbReference>
<evidence type="ECO:0000256" key="8">
    <source>
        <dbReference type="SAM" id="MobiDB-lite"/>
    </source>
</evidence>
<evidence type="ECO:0000313" key="10">
    <source>
        <dbReference type="EMBL" id="KAF9509354.1"/>
    </source>
</evidence>
<keyword evidence="6" id="KW-0206">Cytoskeleton</keyword>
<feature type="compositionally biased region" description="Basic and acidic residues" evidence="8">
    <location>
        <begin position="23"/>
        <end position="39"/>
    </location>
</feature>
<feature type="region of interest" description="Disordered" evidence="8">
    <location>
        <begin position="1"/>
        <end position="49"/>
    </location>
</feature>
<dbReference type="PANTHER" id="PTHR13142">
    <property type="entry name" value="INNER CENTROMERE PROTEIN"/>
    <property type="match status" value="1"/>
</dbReference>
<proteinExistence type="inferred from homology"/>
<keyword evidence="7" id="KW-0539">Nucleus</keyword>
<organism evidence="10 11">
    <name type="scientific">Hydnum rufescens UP504</name>
    <dbReference type="NCBI Taxonomy" id="1448309"/>
    <lineage>
        <taxon>Eukaryota</taxon>
        <taxon>Fungi</taxon>
        <taxon>Dikarya</taxon>
        <taxon>Basidiomycota</taxon>
        <taxon>Agaricomycotina</taxon>
        <taxon>Agaricomycetes</taxon>
        <taxon>Cantharellales</taxon>
        <taxon>Hydnaceae</taxon>
        <taxon>Hydnum</taxon>
    </lineage>
</organism>
<name>A0A9P6APP8_9AGAM</name>
<sequence length="102" mass="11448">MEDENIELPDIASEYSNSDEEDAPRYEVAEWADPKKVEEQLDAQGDINPDDIFGPIGTLDMAKVFNAKSSKFRSRTSSANWNGGDALTPAEELEYNRKMGFK</sequence>
<dbReference type="Pfam" id="PF03941">
    <property type="entry name" value="INCENP_ARK-bind"/>
    <property type="match status" value="1"/>
</dbReference>
<comment type="subcellular location">
    <subcellularLocation>
        <location evidence="2">Cytoplasm</location>
        <location evidence="2">Cytoskeleton</location>
        <location evidence="2">Spindle</location>
    </subcellularLocation>
    <subcellularLocation>
        <location evidence="1">Nucleus</location>
    </subcellularLocation>
</comment>
<dbReference type="EMBL" id="MU129037">
    <property type="protein sequence ID" value="KAF9509354.1"/>
    <property type="molecule type" value="Genomic_DNA"/>
</dbReference>
<dbReference type="GO" id="GO:0005819">
    <property type="term" value="C:spindle"/>
    <property type="evidence" value="ECO:0007669"/>
    <property type="project" value="UniProtKB-SubCell"/>
</dbReference>
<dbReference type="GO" id="GO:0007059">
    <property type="term" value="P:chromosome segregation"/>
    <property type="evidence" value="ECO:0007669"/>
    <property type="project" value="UniProtKB-KW"/>
</dbReference>
<evidence type="ECO:0000256" key="5">
    <source>
        <dbReference type="ARBA" id="ARBA00022829"/>
    </source>
</evidence>
<comment type="similarity">
    <text evidence="3">Belongs to the INCENP family.</text>
</comment>
<evidence type="ECO:0000259" key="9">
    <source>
        <dbReference type="Pfam" id="PF03941"/>
    </source>
</evidence>
<feature type="domain" description="Inner centromere protein ARK-binding" evidence="9">
    <location>
        <begin position="10"/>
        <end position="65"/>
    </location>
</feature>
<evidence type="ECO:0000256" key="4">
    <source>
        <dbReference type="ARBA" id="ARBA00022490"/>
    </source>
</evidence>
<comment type="caution">
    <text evidence="10">The sequence shown here is derived from an EMBL/GenBank/DDBJ whole genome shotgun (WGS) entry which is preliminary data.</text>
</comment>
<evidence type="ECO:0000256" key="2">
    <source>
        <dbReference type="ARBA" id="ARBA00004186"/>
    </source>
</evidence>
<dbReference type="Proteomes" id="UP000886523">
    <property type="component" value="Unassembled WGS sequence"/>
</dbReference>
<dbReference type="GO" id="GO:0005634">
    <property type="term" value="C:nucleus"/>
    <property type="evidence" value="ECO:0007669"/>
    <property type="project" value="UniProtKB-SubCell"/>
</dbReference>
<keyword evidence="4" id="KW-0963">Cytoplasm</keyword>
<dbReference type="AlphaFoldDB" id="A0A9P6APP8"/>
<keyword evidence="11" id="KW-1185">Reference proteome</keyword>
<evidence type="ECO:0000256" key="6">
    <source>
        <dbReference type="ARBA" id="ARBA00023212"/>
    </source>
</evidence>